<evidence type="ECO:0000313" key="1">
    <source>
        <dbReference type="EMBL" id="QDT27188.1"/>
    </source>
</evidence>
<name>A0A518A5D8_9PLAN</name>
<keyword evidence="2" id="KW-1185">Reference proteome</keyword>
<reference evidence="1 2" key="1">
    <citation type="submission" date="2019-03" db="EMBL/GenBank/DDBJ databases">
        <title>Deep-cultivation of Planctomycetes and their phenomic and genomic characterization uncovers novel biology.</title>
        <authorList>
            <person name="Wiegand S."/>
            <person name="Jogler M."/>
            <person name="Boedeker C."/>
            <person name="Pinto D."/>
            <person name="Vollmers J."/>
            <person name="Rivas-Marin E."/>
            <person name="Kohn T."/>
            <person name="Peeters S.H."/>
            <person name="Heuer A."/>
            <person name="Rast P."/>
            <person name="Oberbeckmann S."/>
            <person name="Bunk B."/>
            <person name="Jeske O."/>
            <person name="Meyerdierks A."/>
            <person name="Storesund J.E."/>
            <person name="Kallscheuer N."/>
            <person name="Luecker S."/>
            <person name="Lage O.M."/>
            <person name="Pohl T."/>
            <person name="Merkel B.J."/>
            <person name="Hornburger P."/>
            <person name="Mueller R.-W."/>
            <person name="Bruemmer F."/>
            <person name="Labrenz M."/>
            <person name="Spormann A.M."/>
            <person name="Op den Camp H."/>
            <person name="Overmann J."/>
            <person name="Amann R."/>
            <person name="Jetten M.S.M."/>
            <person name="Mascher T."/>
            <person name="Medema M.H."/>
            <person name="Devos D.P."/>
            <person name="Kaster A.-K."/>
            <person name="Ovreas L."/>
            <person name="Rohde M."/>
            <person name="Galperin M.Y."/>
            <person name="Jogler C."/>
        </authorList>
    </citation>
    <scope>NUCLEOTIDE SEQUENCE [LARGE SCALE GENOMIC DNA]</scope>
    <source>
        <strain evidence="1 2">Enr10</strain>
    </source>
</reference>
<evidence type="ECO:0000313" key="2">
    <source>
        <dbReference type="Proteomes" id="UP000315647"/>
    </source>
</evidence>
<protein>
    <submittedName>
        <fullName evidence="1">Uncharacterized protein</fullName>
    </submittedName>
</protein>
<organism evidence="1 2">
    <name type="scientific">Gimesia panareensis</name>
    <dbReference type="NCBI Taxonomy" id="2527978"/>
    <lineage>
        <taxon>Bacteria</taxon>
        <taxon>Pseudomonadati</taxon>
        <taxon>Planctomycetota</taxon>
        <taxon>Planctomycetia</taxon>
        <taxon>Planctomycetales</taxon>
        <taxon>Planctomycetaceae</taxon>
        <taxon>Gimesia</taxon>
    </lineage>
</organism>
<sequence length="150" mass="17071">MNENAFDLKPDEPEFEKICRDLNRLVVDPQASPSFDGMSGAFNFSDEFPKAYLSAEGEPDSLLLPCISLLRYLWAYRQSLILCTPRSELKHLWFKTRESAPDWPGFLPERCSPEMRETALNCAAEAVRFSAALDDLDVRSSRRSSQESES</sequence>
<gene>
    <name evidence="1" type="ORF">Enr10x_25030</name>
</gene>
<dbReference type="AlphaFoldDB" id="A0A518A5D8"/>
<proteinExistence type="predicted"/>
<accession>A0A517Q6G2</accession>
<dbReference type="EMBL" id="CP037421">
    <property type="protein sequence ID" value="QDT27188.1"/>
    <property type="molecule type" value="Genomic_DNA"/>
</dbReference>
<accession>A0A518A5D8</accession>
<dbReference type="Proteomes" id="UP000315647">
    <property type="component" value="Chromosome"/>
</dbReference>